<comment type="caution">
    <text evidence="2">The sequence shown here is derived from an EMBL/GenBank/DDBJ whole genome shotgun (WGS) entry which is preliminary data.</text>
</comment>
<evidence type="ECO:0000313" key="3">
    <source>
        <dbReference type="Proteomes" id="UP001172457"/>
    </source>
</evidence>
<feature type="compositionally biased region" description="Polar residues" evidence="1">
    <location>
        <begin position="65"/>
        <end position="85"/>
    </location>
</feature>
<feature type="compositionally biased region" description="Polar residues" evidence="1">
    <location>
        <begin position="30"/>
        <end position="41"/>
    </location>
</feature>
<feature type="region of interest" description="Disordered" evidence="1">
    <location>
        <begin position="23"/>
        <end position="95"/>
    </location>
</feature>
<dbReference type="AlphaFoldDB" id="A0AA38WKE0"/>
<dbReference type="Proteomes" id="UP001172457">
    <property type="component" value="Chromosome 4"/>
</dbReference>
<accession>A0AA38WKE0</accession>
<protein>
    <submittedName>
        <fullName evidence="2">Uncharacterized protein</fullName>
    </submittedName>
</protein>
<evidence type="ECO:0000256" key="1">
    <source>
        <dbReference type="SAM" id="MobiDB-lite"/>
    </source>
</evidence>
<proteinExistence type="predicted"/>
<keyword evidence="3" id="KW-1185">Reference proteome</keyword>
<dbReference type="EMBL" id="JARYMX010000004">
    <property type="protein sequence ID" value="KAJ9553039.1"/>
    <property type="molecule type" value="Genomic_DNA"/>
</dbReference>
<name>A0AA38WKE0_9ASTR</name>
<feature type="region of interest" description="Disordered" evidence="1">
    <location>
        <begin position="111"/>
        <end position="136"/>
    </location>
</feature>
<organism evidence="2 3">
    <name type="scientific">Centaurea solstitialis</name>
    <name type="common">yellow star-thistle</name>
    <dbReference type="NCBI Taxonomy" id="347529"/>
    <lineage>
        <taxon>Eukaryota</taxon>
        <taxon>Viridiplantae</taxon>
        <taxon>Streptophyta</taxon>
        <taxon>Embryophyta</taxon>
        <taxon>Tracheophyta</taxon>
        <taxon>Spermatophyta</taxon>
        <taxon>Magnoliopsida</taxon>
        <taxon>eudicotyledons</taxon>
        <taxon>Gunneridae</taxon>
        <taxon>Pentapetalae</taxon>
        <taxon>asterids</taxon>
        <taxon>campanulids</taxon>
        <taxon>Asterales</taxon>
        <taxon>Asteraceae</taxon>
        <taxon>Carduoideae</taxon>
        <taxon>Cardueae</taxon>
        <taxon>Centaureinae</taxon>
        <taxon>Centaurea</taxon>
    </lineage>
</organism>
<evidence type="ECO:0000313" key="2">
    <source>
        <dbReference type="EMBL" id="KAJ9553039.1"/>
    </source>
</evidence>
<gene>
    <name evidence="2" type="ORF">OSB04_017084</name>
</gene>
<reference evidence="2" key="1">
    <citation type="submission" date="2023-03" db="EMBL/GenBank/DDBJ databases">
        <title>Chromosome-scale reference genome and RAD-based genetic map of yellow starthistle (Centaurea solstitialis) reveal putative structural variation and QTLs associated with invader traits.</title>
        <authorList>
            <person name="Reatini B."/>
            <person name="Cang F.A."/>
            <person name="Jiang Q."/>
            <person name="Mckibben M.T.W."/>
            <person name="Barker M.S."/>
            <person name="Rieseberg L.H."/>
            <person name="Dlugosch K.M."/>
        </authorList>
    </citation>
    <scope>NUCLEOTIDE SEQUENCE</scope>
    <source>
        <strain evidence="2">CAN-66</strain>
        <tissue evidence="2">Leaf</tissue>
    </source>
</reference>
<sequence>MYFFVVPQLNKYVLCKVYKNKKETSKNTDNDNQTQEIQNEGNQEEVERGSPSVPVNHGSILDQGIMNTTHHQNPIVQPGSSSIQPAGSEEDPNYQRVPLSPSPVGISRDDHRSQFQNTSHHPILQPGVTSTKSASEEDPYRGFMRREVETCFVAAPPLPSDYINNYTTVVLSPSPSLPTEFQNQSGSNDRQSVLTQDATNDHIPQPCWPCDYNATNTQDALDHVPQPCDYDQGGLMSLDRMEHFTLDGLDWSHNIISEIDRNANDAATFAFYLLTNSLDH</sequence>